<dbReference type="InterPro" id="IPR011006">
    <property type="entry name" value="CheY-like_superfamily"/>
</dbReference>
<dbReference type="Gene3D" id="3.40.50.2300">
    <property type="match status" value="1"/>
</dbReference>
<dbReference type="GO" id="GO:0000156">
    <property type="term" value="F:phosphorelay response regulator activity"/>
    <property type="evidence" value="ECO:0007669"/>
    <property type="project" value="TreeGrafter"/>
</dbReference>
<dbReference type="Pfam" id="PF00486">
    <property type="entry name" value="Trans_reg_C"/>
    <property type="match status" value="1"/>
</dbReference>
<keyword evidence="4 7" id="KW-0238">DNA-binding</keyword>
<organism evidence="10 11">
    <name type="scientific">Paraburkholderia tuberum</name>
    <dbReference type="NCBI Taxonomy" id="157910"/>
    <lineage>
        <taxon>Bacteria</taxon>
        <taxon>Pseudomonadati</taxon>
        <taxon>Pseudomonadota</taxon>
        <taxon>Betaproteobacteria</taxon>
        <taxon>Burkholderiales</taxon>
        <taxon>Burkholderiaceae</taxon>
        <taxon>Paraburkholderia</taxon>
    </lineage>
</organism>
<dbReference type="InterPro" id="IPR036388">
    <property type="entry name" value="WH-like_DNA-bd_sf"/>
</dbReference>
<evidence type="ECO:0000256" key="3">
    <source>
        <dbReference type="ARBA" id="ARBA00023015"/>
    </source>
</evidence>
<feature type="domain" description="OmpR/PhoB-type" evidence="9">
    <location>
        <begin position="145"/>
        <end position="245"/>
    </location>
</feature>
<keyword evidence="5" id="KW-0804">Transcription</keyword>
<dbReference type="CDD" id="cd17574">
    <property type="entry name" value="REC_OmpR"/>
    <property type="match status" value="1"/>
</dbReference>
<dbReference type="CDD" id="cd00383">
    <property type="entry name" value="trans_reg_C"/>
    <property type="match status" value="1"/>
</dbReference>
<evidence type="ECO:0000256" key="7">
    <source>
        <dbReference type="PROSITE-ProRule" id="PRU01091"/>
    </source>
</evidence>
<evidence type="ECO:0000256" key="1">
    <source>
        <dbReference type="ARBA" id="ARBA00022553"/>
    </source>
</evidence>
<dbReference type="FunFam" id="3.40.50.2300:FF:000001">
    <property type="entry name" value="DNA-binding response regulator PhoB"/>
    <property type="match status" value="1"/>
</dbReference>
<feature type="domain" description="Response regulatory" evidence="8">
    <location>
        <begin position="9"/>
        <end position="123"/>
    </location>
</feature>
<dbReference type="InterPro" id="IPR001867">
    <property type="entry name" value="OmpR/PhoB-type_DNA-bd"/>
</dbReference>
<dbReference type="SUPFAM" id="SSF46894">
    <property type="entry name" value="C-terminal effector domain of the bipartite response regulators"/>
    <property type="match status" value="1"/>
</dbReference>
<evidence type="ECO:0000259" key="8">
    <source>
        <dbReference type="PROSITE" id="PS50110"/>
    </source>
</evidence>
<dbReference type="Gene3D" id="6.10.250.690">
    <property type="match status" value="1"/>
</dbReference>
<dbReference type="PROSITE" id="PS51755">
    <property type="entry name" value="OMPR_PHOB"/>
    <property type="match status" value="1"/>
</dbReference>
<reference evidence="11" key="1">
    <citation type="submission" date="2016-10" db="EMBL/GenBank/DDBJ databases">
        <authorList>
            <person name="Varghese N."/>
            <person name="Submissions S."/>
        </authorList>
    </citation>
    <scope>NUCLEOTIDE SEQUENCE [LARGE SCALE GENOMIC DNA]</scope>
    <source>
        <strain evidence="11">DUS833</strain>
    </source>
</reference>
<feature type="DNA-binding region" description="OmpR/PhoB-type" evidence="7">
    <location>
        <begin position="145"/>
        <end position="245"/>
    </location>
</feature>
<dbReference type="InterPro" id="IPR016032">
    <property type="entry name" value="Sig_transdc_resp-reg_C-effctor"/>
</dbReference>
<keyword evidence="2" id="KW-0902">Two-component regulatory system</keyword>
<dbReference type="PROSITE" id="PS50110">
    <property type="entry name" value="RESPONSE_REGULATORY"/>
    <property type="match status" value="1"/>
</dbReference>
<dbReference type="SMART" id="SM00448">
    <property type="entry name" value="REC"/>
    <property type="match status" value="1"/>
</dbReference>
<evidence type="ECO:0000313" key="11">
    <source>
        <dbReference type="Proteomes" id="UP000199365"/>
    </source>
</evidence>
<feature type="modified residue" description="4-aspartylphosphate" evidence="6">
    <location>
        <position position="58"/>
    </location>
</feature>
<keyword evidence="1 6" id="KW-0597">Phosphoprotein</keyword>
<keyword evidence="3" id="KW-0805">Transcription regulation</keyword>
<evidence type="ECO:0000313" key="10">
    <source>
        <dbReference type="EMBL" id="SDR11706.1"/>
    </source>
</evidence>
<name>A0A1H1GFT9_9BURK</name>
<dbReference type="GO" id="GO:0005829">
    <property type="term" value="C:cytosol"/>
    <property type="evidence" value="ECO:0007669"/>
    <property type="project" value="TreeGrafter"/>
</dbReference>
<dbReference type="InterPro" id="IPR039420">
    <property type="entry name" value="WalR-like"/>
</dbReference>
<dbReference type="PANTHER" id="PTHR48111:SF4">
    <property type="entry name" value="DNA-BINDING DUAL TRANSCRIPTIONAL REGULATOR OMPR"/>
    <property type="match status" value="1"/>
</dbReference>
<dbReference type="GO" id="GO:0000976">
    <property type="term" value="F:transcription cis-regulatory region binding"/>
    <property type="evidence" value="ECO:0007669"/>
    <property type="project" value="TreeGrafter"/>
</dbReference>
<dbReference type="InterPro" id="IPR001789">
    <property type="entry name" value="Sig_transdc_resp-reg_receiver"/>
</dbReference>
<evidence type="ECO:0000256" key="4">
    <source>
        <dbReference type="ARBA" id="ARBA00023125"/>
    </source>
</evidence>
<evidence type="ECO:0000256" key="5">
    <source>
        <dbReference type="ARBA" id="ARBA00023163"/>
    </source>
</evidence>
<protein>
    <submittedName>
        <fullName evidence="10">Two component transcriptional regulator, winged helix family</fullName>
    </submittedName>
</protein>
<evidence type="ECO:0000259" key="9">
    <source>
        <dbReference type="PROSITE" id="PS51755"/>
    </source>
</evidence>
<dbReference type="GO" id="GO:0006355">
    <property type="term" value="P:regulation of DNA-templated transcription"/>
    <property type="evidence" value="ECO:0007669"/>
    <property type="project" value="InterPro"/>
</dbReference>
<dbReference type="GO" id="GO:0032993">
    <property type="term" value="C:protein-DNA complex"/>
    <property type="evidence" value="ECO:0007669"/>
    <property type="project" value="TreeGrafter"/>
</dbReference>
<dbReference type="RefSeq" id="WP_090804062.1">
    <property type="nucleotide sequence ID" value="NZ_FNKX01000001.1"/>
</dbReference>
<sequence>MSDDLPTGRIIVLDDDVEIRNMLQRFLTAQGFSVRAVKTGIELDVLIERYPFDLLILDIMMPGEDGLSICRRLRARRETIPILMLTARGDPADKVVGLEIGADDYLAKPFLPSELIARVRAMLRRQQFQVRLQNVRGEMLLAGESQCLRFGAFGLDVRRRELMSDEAGIVELGAAEMRLLCALAETPNRPVSRANLIERARGSQYEASARSVDVQVLRLRQVIETEATSPRHIRTVWGLGYMLVATSN</sequence>
<evidence type="ECO:0000256" key="2">
    <source>
        <dbReference type="ARBA" id="ARBA00023012"/>
    </source>
</evidence>
<dbReference type="PANTHER" id="PTHR48111">
    <property type="entry name" value="REGULATOR OF RPOS"/>
    <property type="match status" value="1"/>
</dbReference>
<dbReference type="AlphaFoldDB" id="A0A1H1GFT9"/>
<dbReference type="Pfam" id="PF00072">
    <property type="entry name" value="Response_reg"/>
    <property type="match status" value="1"/>
</dbReference>
<dbReference type="Gene3D" id="1.10.10.10">
    <property type="entry name" value="Winged helix-like DNA-binding domain superfamily/Winged helix DNA-binding domain"/>
    <property type="match status" value="1"/>
</dbReference>
<dbReference type="SMART" id="SM00862">
    <property type="entry name" value="Trans_reg_C"/>
    <property type="match status" value="1"/>
</dbReference>
<dbReference type="STRING" id="157910.SAMN05445850_2863"/>
<evidence type="ECO:0000256" key="6">
    <source>
        <dbReference type="PROSITE-ProRule" id="PRU00169"/>
    </source>
</evidence>
<dbReference type="Proteomes" id="UP000199365">
    <property type="component" value="Unassembled WGS sequence"/>
</dbReference>
<dbReference type="EMBL" id="FNKX01000001">
    <property type="protein sequence ID" value="SDR11706.1"/>
    <property type="molecule type" value="Genomic_DNA"/>
</dbReference>
<dbReference type="SUPFAM" id="SSF52172">
    <property type="entry name" value="CheY-like"/>
    <property type="match status" value="1"/>
</dbReference>
<proteinExistence type="predicted"/>
<accession>A0A1H1GFT9</accession>
<keyword evidence="11" id="KW-1185">Reference proteome</keyword>
<gene>
    <name evidence="10" type="ORF">SAMN05445850_2863</name>
</gene>